<feature type="domain" description="C2" evidence="10">
    <location>
        <begin position="486"/>
        <end position="603"/>
    </location>
</feature>
<reference evidence="12" key="1">
    <citation type="submission" date="2025-08" db="UniProtKB">
        <authorList>
            <consortium name="RefSeq"/>
        </authorList>
    </citation>
    <scope>IDENTIFICATION</scope>
</reference>
<feature type="compositionally biased region" description="Basic residues" evidence="8">
    <location>
        <begin position="479"/>
        <end position="488"/>
    </location>
</feature>
<evidence type="ECO:0000256" key="9">
    <source>
        <dbReference type="SAM" id="Phobius"/>
    </source>
</evidence>
<feature type="region of interest" description="Disordered" evidence="8">
    <location>
        <begin position="110"/>
        <end position="300"/>
    </location>
</feature>
<dbReference type="CDD" id="cd04042">
    <property type="entry name" value="C2A_MCTP_PRT"/>
    <property type="match status" value="1"/>
</dbReference>
<feature type="compositionally biased region" description="Polar residues" evidence="8">
    <location>
        <begin position="1"/>
        <end position="10"/>
    </location>
</feature>
<feature type="compositionally biased region" description="Low complexity" evidence="8">
    <location>
        <begin position="134"/>
        <end position="146"/>
    </location>
</feature>
<feature type="compositionally biased region" description="Basic and acidic residues" evidence="8">
    <location>
        <begin position="115"/>
        <end position="126"/>
    </location>
</feature>
<dbReference type="PRINTS" id="PR00360">
    <property type="entry name" value="C2DOMAIN"/>
</dbReference>
<keyword evidence="3" id="KW-0479">Metal-binding</keyword>
<name>A0ABM1VRA5_APLCA</name>
<feature type="transmembrane region" description="Helical" evidence="9">
    <location>
        <begin position="953"/>
        <end position="979"/>
    </location>
</feature>
<keyword evidence="11" id="KW-1185">Reference proteome</keyword>
<evidence type="ECO:0000256" key="5">
    <source>
        <dbReference type="ARBA" id="ARBA00022837"/>
    </source>
</evidence>
<dbReference type="PANTHER" id="PTHR45911:SF4">
    <property type="entry name" value="MULTIPLE C2 AND TRANSMEMBRANE DOMAIN-CONTAINING PROTEIN"/>
    <property type="match status" value="1"/>
</dbReference>
<comment type="subcellular location">
    <subcellularLocation>
        <location evidence="1">Membrane</location>
        <topology evidence="1">Multi-pass membrane protein</topology>
    </subcellularLocation>
</comment>
<evidence type="ECO:0000256" key="1">
    <source>
        <dbReference type="ARBA" id="ARBA00004141"/>
    </source>
</evidence>
<dbReference type="SUPFAM" id="SSF49562">
    <property type="entry name" value="C2 domain (Calcium/lipid-binding domain, CaLB)"/>
    <property type="match status" value="3"/>
</dbReference>
<dbReference type="InterPro" id="IPR035892">
    <property type="entry name" value="C2_domain_sf"/>
</dbReference>
<evidence type="ECO:0000256" key="2">
    <source>
        <dbReference type="ARBA" id="ARBA00022692"/>
    </source>
</evidence>
<evidence type="ECO:0000259" key="10">
    <source>
        <dbReference type="PROSITE" id="PS50004"/>
    </source>
</evidence>
<feature type="compositionally biased region" description="Basic and acidic residues" evidence="8">
    <location>
        <begin position="277"/>
        <end position="290"/>
    </location>
</feature>
<feature type="domain" description="C2" evidence="10">
    <location>
        <begin position="330"/>
        <end position="446"/>
    </location>
</feature>
<sequence length="1032" mass="117503">MPRRSATSKSWPDVATLGSDVEQEAGDITGGRGEHRMRRRALRREQTVSSTGSADSGAETPSHQPESSGSPSTHSTSPVAGDDSSGEPPAVKLKQRRRIWDSFLYKTRKIRIRKKDKDGGKLDKRASSQPNIPTSTRISTSSSGPEENPEPLLPNGKSQSFREVDTPTSRKSRSILRRRENLKTRVSSSSLNDSNYESAGSLATEKRINNNRLSDVDANMEEEDDNVGEDEEEGDDNVYEDNEFVSPLRQNSNSAKRTFSDPLSSPETGGVPSSSSREVRGGSLRRELSHSHSGRVNFSEDVSFDTEVADMSKEDEVPVIEQTEEDANQDSSLLQLHPRLTRQHSFFMLNIHLREGRDLVIRDSCGTSDPYVKFKVGNKLAYKSRTILKNLNPRWDEQFTIPVEDITKPVTVKVYDYDRAWNDDPMGGADIDVASLDVNKETELKLLLSERGKEEYMGYVLLSCTLVPKTDEEKDQNRRQSKLFRRSMRSSESARKMKLQPWTGMVNIVLVEGNGLVPMDDNGLSDPYVKFRLGTEKYRSKFKSKTLCPRWLEQFDLRLYDDQSSHLEITVYDHDTRGKDDFMGRAEVDLSQLEKERTHVLEQQLEDGAGTLKLLLTISGTLGSEMSSDLANYTPNALLKNQIVHRYNVSNSFSNMTDIGHFEVKVFRAHGLQSADFGGLSDPFCVLELVNDRVQTQTEYKTLNPEWAKVFTFPVKDIHSVLEVTVYDEDRNKKVEFLGKIAIPLLRVRNGERRWYALKDRKLMHKTKGAVLLEMDFVFNQLKAAVRTVNPREEKLMKAEQKFKISIMKQNINRVSELIGTFIDTGRFIQSCFDWQSPARTITAFIVYLVIVWNFELYMLPISLLLVLLKNLVVAQIVGGFKKEPVEEDYFDEEEEEDDEDKDKTEEKKSIVERYHAIQEVCLTVQQGLDTVACLGERVKNTFNWSVPWLSTFAVIVLVIGMTVLFYIPLRFLLLAWGINKFTKKLRKPNAIPNNELLDFLSRVPSDNEMLQFRELRPDIPANTSTTKKKRS</sequence>
<dbReference type="InterPro" id="IPR000008">
    <property type="entry name" value="C2_dom"/>
</dbReference>
<feature type="compositionally biased region" description="Polar residues" evidence="8">
    <location>
        <begin position="248"/>
        <end position="276"/>
    </location>
</feature>
<keyword evidence="6 9" id="KW-1133">Transmembrane helix</keyword>
<keyword evidence="4" id="KW-0677">Repeat</keyword>
<dbReference type="SMART" id="SM00239">
    <property type="entry name" value="C2"/>
    <property type="match status" value="3"/>
</dbReference>
<dbReference type="GeneID" id="101849195"/>
<dbReference type="RefSeq" id="XP_035824947.1">
    <property type="nucleotide sequence ID" value="XM_035969054.1"/>
</dbReference>
<evidence type="ECO:0000256" key="4">
    <source>
        <dbReference type="ARBA" id="ARBA00022737"/>
    </source>
</evidence>
<feature type="compositionally biased region" description="Low complexity" evidence="8">
    <location>
        <begin position="67"/>
        <end position="78"/>
    </location>
</feature>
<evidence type="ECO:0000256" key="8">
    <source>
        <dbReference type="SAM" id="MobiDB-lite"/>
    </source>
</evidence>
<evidence type="ECO:0000313" key="11">
    <source>
        <dbReference type="Proteomes" id="UP000694888"/>
    </source>
</evidence>
<evidence type="ECO:0000313" key="12">
    <source>
        <dbReference type="RefSeq" id="XP_035824947.1"/>
    </source>
</evidence>
<feature type="domain" description="C2" evidence="10">
    <location>
        <begin position="643"/>
        <end position="760"/>
    </location>
</feature>
<feature type="compositionally biased region" description="Acidic residues" evidence="8">
    <location>
        <begin position="218"/>
        <end position="243"/>
    </location>
</feature>
<feature type="region of interest" description="Disordered" evidence="8">
    <location>
        <begin position="471"/>
        <end position="496"/>
    </location>
</feature>
<dbReference type="InterPro" id="IPR013583">
    <property type="entry name" value="MCTP_C"/>
</dbReference>
<dbReference type="PROSITE" id="PS50004">
    <property type="entry name" value="C2"/>
    <property type="match status" value="3"/>
</dbReference>
<keyword evidence="5" id="KW-0106">Calcium</keyword>
<evidence type="ECO:0000256" key="3">
    <source>
        <dbReference type="ARBA" id="ARBA00022723"/>
    </source>
</evidence>
<dbReference type="Gene3D" id="2.60.40.150">
    <property type="entry name" value="C2 domain"/>
    <property type="match status" value="3"/>
</dbReference>
<dbReference type="Proteomes" id="UP000694888">
    <property type="component" value="Unplaced"/>
</dbReference>
<dbReference type="Pfam" id="PF00168">
    <property type="entry name" value="C2"/>
    <property type="match status" value="3"/>
</dbReference>
<dbReference type="CDD" id="cd08377">
    <property type="entry name" value="C2C_MCTP_PRT"/>
    <property type="match status" value="1"/>
</dbReference>
<organism evidence="11 12">
    <name type="scientific">Aplysia californica</name>
    <name type="common">California sea hare</name>
    <dbReference type="NCBI Taxonomy" id="6500"/>
    <lineage>
        <taxon>Eukaryota</taxon>
        <taxon>Metazoa</taxon>
        <taxon>Spiralia</taxon>
        <taxon>Lophotrochozoa</taxon>
        <taxon>Mollusca</taxon>
        <taxon>Gastropoda</taxon>
        <taxon>Heterobranchia</taxon>
        <taxon>Euthyneura</taxon>
        <taxon>Tectipleura</taxon>
        <taxon>Aplysiida</taxon>
        <taxon>Aplysioidea</taxon>
        <taxon>Aplysiidae</taxon>
        <taxon>Aplysia</taxon>
    </lineage>
</organism>
<dbReference type="PANTHER" id="PTHR45911">
    <property type="entry name" value="C2 DOMAIN-CONTAINING PROTEIN"/>
    <property type="match status" value="1"/>
</dbReference>
<evidence type="ECO:0000256" key="6">
    <source>
        <dbReference type="ARBA" id="ARBA00022989"/>
    </source>
</evidence>
<proteinExistence type="predicted"/>
<feature type="compositionally biased region" description="Low complexity" evidence="8">
    <location>
        <begin position="187"/>
        <end position="198"/>
    </location>
</feature>
<keyword evidence="2 9" id="KW-0812">Transmembrane</keyword>
<dbReference type="CDD" id="cd08376">
    <property type="entry name" value="C2B_MCTP_PRT"/>
    <property type="match status" value="1"/>
</dbReference>
<protein>
    <submittedName>
        <fullName evidence="12">Multiple C2 and transmembrane domain-containing protein 1 isoform X1</fullName>
    </submittedName>
</protein>
<keyword evidence="7 9" id="KW-0472">Membrane</keyword>
<dbReference type="Pfam" id="PF08372">
    <property type="entry name" value="PRT_C"/>
    <property type="match status" value="1"/>
</dbReference>
<feature type="compositionally biased region" description="Polar residues" evidence="8">
    <location>
        <begin position="47"/>
        <end position="66"/>
    </location>
</feature>
<accession>A0ABM1VRA5</accession>
<evidence type="ECO:0000256" key="7">
    <source>
        <dbReference type="ARBA" id="ARBA00023136"/>
    </source>
</evidence>
<gene>
    <name evidence="12" type="primary">LOC101849195</name>
</gene>
<feature type="region of interest" description="Disordered" evidence="8">
    <location>
        <begin position="1"/>
        <end position="98"/>
    </location>
</feature>